<comment type="caution">
    <text evidence="5">The sequence shown here is derived from an EMBL/GenBank/DDBJ whole genome shotgun (WGS) entry which is preliminary data.</text>
</comment>
<keyword evidence="2" id="KW-0902">Two-component regulatory system</keyword>
<dbReference type="SMART" id="SM00448">
    <property type="entry name" value="REC"/>
    <property type="match status" value="1"/>
</dbReference>
<sequence>MPKIKSVCVVDDAGAMQKLSTKLLESLGVTVFSARDGYEALQVIHANSPDACFIDIEMPVMNGLQLVSILRSSQQYATLPIAVLSGNSSPFDRQKGLLVGADLYLTKPFSKEILSQAISELEKLHED</sequence>
<dbReference type="InterPro" id="IPR050595">
    <property type="entry name" value="Bact_response_regulator"/>
</dbReference>
<keyword evidence="1 3" id="KW-0597">Phosphoprotein</keyword>
<evidence type="ECO:0000313" key="6">
    <source>
        <dbReference type="Proteomes" id="UP000076489"/>
    </source>
</evidence>
<feature type="domain" description="Response regulatory" evidence="4">
    <location>
        <begin position="6"/>
        <end position="122"/>
    </location>
</feature>
<evidence type="ECO:0000256" key="3">
    <source>
        <dbReference type="PROSITE-ProRule" id="PRU00169"/>
    </source>
</evidence>
<dbReference type="InterPro" id="IPR001789">
    <property type="entry name" value="Sig_transdc_resp-reg_receiver"/>
</dbReference>
<proteinExistence type="predicted"/>
<dbReference type="PANTHER" id="PTHR44591:SF14">
    <property type="entry name" value="PROTEIN PILG"/>
    <property type="match status" value="1"/>
</dbReference>
<evidence type="ECO:0000313" key="5">
    <source>
        <dbReference type="EMBL" id="KZN20795.1"/>
    </source>
</evidence>
<gene>
    <name evidence="5" type="ORF">A1D17_04430</name>
</gene>
<evidence type="ECO:0000256" key="1">
    <source>
        <dbReference type="ARBA" id="ARBA00022553"/>
    </source>
</evidence>
<dbReference type="AlphaFoldDB" id="A0A166QSI4"/>
<dbReference type="PANTHER" id="PTHR44591">
    <property type="entry name" value="STRESS RESPONSE REGULATOR PROTEIN 1"/>
    <property type="match status" value="1"/>
</dbReference>
<reference evidence="5 6" key="2">
    <citation type="journal article" date="2018" name="Nature">
        <title>Mutant phenotypes for thousands of bacterial genes of unknown function.</title>
        <authorList>
            <person name="Price M.N."/>
            <person name="Wetmore K.M."/>
            <person name="Waters R.J."/>
            <person name="Callaghan M."/>
            <person name="Ray J."/>
            <person name="Liu H."/>
            <person name="Kuehl J.V."/>
            <person name="Melnyk R.A."/>
            <person name="Lamson J.S."/>
            <person name="Suh Y."/>
            <person name="Carlson H.K."/>
            <person name="Esquivel Z."/>
            <person name="Sadeeshkumar H."/>
            <person name="Chakraborty R."/>
            <person name="Zane G.M."/>
            <person name="Rubin B.E."/>
            <person name="Wall J.D."/>
            <person name="Visel A."/>
            <person name="Bristow J."/>
            <person name="Blow M.J."/>
            <person name="Arkin A.P."/>
            <person name="Deutschbauer A.M."/>
        </authorList>
    </citation>
    <scope>NUCLEOTIDE SEQUENCE [LARGE SCALE GENOMIC DNA]</scope>
    <source>
        <strain evidence="5 6">FW300-N1B4</strain>
    </source>
</reference>
<dbReference type="Pfam" id="PF00072">
    <property type="entry name" value="Response_reg"/>
    <property type="match status" value="1"/>
</dbReference>
<dbReference type="OrthoDB" id="281471at2"/>
<dbReference type="Gene3D" id="3.40.50.2300">
    <property type="match status" value="1"/>
</dbReference>
<evidence type="ECO:0000256" key="2">
    <source>
        <dbReference type="ARBA" id="ARBA00023012"/>
    </source>
</evidence>
<accession>A0A166QSI4</accession>
<dbReference type="EMBL" id="LUKJ01000002">
    <property type="protein sequence ID" value="KZN20795.1"/>
    <property type="molecule type" value="Genomic_DNA"/>
</dbReference>
<dbReference type="RefSeq" id="WP_063340839.1">
    <property type="nucleotide sequence ID" value="NZ_LUKJ01000002.1"/>
</dbReference>
<dbReference type="GO" id="GO:0000160">
    <property type="term" value="P:phosphorelay signal transduction system"/>
    <property type="evidence" value="ECO:0007669"/>
    <property type="project" value="UniProtKB-KW"/>
</dbReference>
<dbReference type="SUPFAM" id="SSF52172">
    <property type="entry name" value="CheY-like"/>
    <property type="match status" value="1"/>
</dbReference>
<dbReference type="InterPro" id="IPR011006">
    <property type="entry name" value="CheY-like_superfamily"/>
</dbReference>
<reference evidence="6" key="1">
    <citation type="submission" date="2016-03" db="EMBL/GenBank/DDBJ databases">
        <authorList>
            <person name="Ray J."/>
            <person name="Price M."/>
            <person name="Deutschbauer A."/>
        </authorList>
    </citation>
    <scope>NUCLEOTIDE SEQUENCE [LARGE SCALE GENOMIC DNA]</scope>
    <source>
        <strain evidence="6">FW300-N1B4</strain>
    </source>
</reference>
<dbReference type="Proteomes" id="UP000076489">
    <property type="component" value="Unassembled WGS sequence"/>
</dbReference>
<evidence type="ECO:0000259" key="4">
    <source>
        <dbReference type="PROSITE" id="PS50110"/>
    </source>
</evidence>
<feature type="modified residue" description="4-aspartylphosphate" evidence="3">
    <location>
        <position position="55"/>
    </location>
</feature>
<name>A0A166QSI4_PSEFL</name>
<dbReference type="PROSITE" id="PS50110">
    <property type="entry name" value="RESPONSE_REGULATORY"/>
    <property type="match status" value="1"/>
</dbReference>
<organism evidence="5 6">
    <name type="scientific">Pseudomonas fluorescens</name>
    <dbReference type="NCBI Taxonomy" id="294"/>
    <lineage>
        <taxon>Bacteria</taxon>
        <taxon>Pseudomonadati</taxon>
        <taxon>Pseudomonadota</taxon>
        <taxon>Gammaproteobacteria</taxon>
        <taxon>Pseudomonadales</taxon>
        <taxon>Pseudomonadaceae</taxon>
        <taxon>Pseudomonas</taxon>
    </lineage>
</organism>
<protein>
    <submittedName>
        <fullName evidence="5">Transcriptional regulator</fullName>
    </submittedName>
</protein>
<dbReference type="CDD" id="cd17546">
    <property type="entry name" value="REC_hyHK_CKI1_RcsC-like"/>
    <property type="match status" value="1"/>
</dbReference>